<evidence type="ECO:0000256" key="1">
    <source>
        <dbReference type="SAM" id="Phobius"/>
    </source>
</evidence>
<proteinExistence type="predicted"/>
<feature type="transmembrane region" description="Helical" evidence="1">
    <location>
        <begin position="20"/>
        <end position="40"/>
    </location>
</feature>
<gene>
    <name evidence="2" type="ORF">AVEN_22046_1</name>
</gene>
<evidence type="ECO:0000313" key="2">
    <source>
        <dbReference type="EMBL" id="GBO28057.1"/>
    </source>
</evidence>
<accession>A0A4Y2VWA2</accession>
<keyword evidence="3" id="KW-1185">Reference proteome</keyword>
<comment type="caution">
    <text evidence="2">The sequence shown here is derived from an EMBL/GenBank/DDBJ whole genome shotgun (WGS) entry which is preliminary data.</text>
</comment>
<name>A0A4Y2VWA2_ARAVE</name>
<evidence type="ECO:0000313" key="3">
    <source>
        <dbReference type="Proteomes" id="UP000499080"/>
    </source>
</evidence>
<keyword evidence="1" id="KW-0472">Membrane</keyword>
<keyword evidence="1" id="KW-1133">Transmembrane helix</keyword>
<keyword evidence="1" id="KW-0812">Transmembrane</keyword>
<dbReference type="AlphaFoldDB" id="A0A4Y2VWA2"/>
<dbReference type="Proteomes" id="UP000499080">
    <property type="component" value="Unassembled WGS sequence"/>
</dbReference>
<reference evidence="2 3" key="1">
    <citation type="journal article" date="2019" name="Sci. Rep.">
        <title>Orb-weaving spider Araneus ventricosus genome elucidates the spidroin gene catalogue.</title>
        <authorList>
            <person name="Kono N."/>
            <person name="Nakamura H."/>
            <person name="Ohtoshi R."/>
            <person name="Moran D.A.P."/>
            <person name="Shinohara A."/>
            <person name="Yoshida Y."/>
            <person name="Fujiwara M."/>
            <person name="Mori M."/>
            <person name="Tomita M."/>
            <person name="Arakawa K."/>
        </authorList>
    </citation>
    <scope>NUCLEOTIDE SEQUENCE [LARGE SCALE GENOMIC DNA]</scope>
</reference>
<dbReference type="EMBL" id="BGPR01051082">
    <property type="protein sequence ID" value="GBO28057.1"/>
    <property type="molecule type" value="Genomic_DNA"/>
</dbReference>
<sequence length="91" mass="10111">MSCSRLSILCGRYHSTMFRLLFYQHPADMAGLVFSSLAGVVRDHHAVVSLALTIPMLAAAAHLMATLAAGDFILYYALFGYSSPVMYQHWR</sequence>
<protein>
    <submittedName>
        <fullName evidence="2">Uncharacterized protein</fullName>
    </submittedName>
</protein>
<organism evidence="2 3">
    <name type="scientific">Araneus ventricosus</name>
    <name type="common">Orbweaver spider</name>
    <name type="synonym">Epeira ventricosa</name>
    <dbReference type="NCBI Taxonomy" id="182803"/>
    <lineage>
        <taxon>Eukaryota</taxon>
        <taxon>Metazoa</taxon>
        <taxon>Ecdysozoa</taxon>
        <taxon>Arthropoda</taxon>
        <taxon>Chelicerata</taxon>
        <taxon>Arachnida</taxon>
        <taxon>Araneae</taxon>
        <taxon>Araneomorphae</taxon>
        <taxon>Entelegynae</taxon>
        <taxon>Araneoidea</taxon>
        <taxon>Araneidae</taxon>
        <taxon>Araneus</taxon>
    </lineage>
</organism>